<keyword evidence="5" id="KW-1185">Reference proteome</keyword>
<evidence type="ECO:0000256" key="2">
    <source>
        <dbReference type="ARBA" id="ARBA00022737"/>
    </source>
</evidence>
<evidence type="ECO:0000313" key="5">
    <source>
        <dbReference type="Proteomes" id="UP000683360"/>
    </source>
</evidence>
<evidence type="ECO:0008006" key="6">
    <source>
        <dbReference type="Google" id="ProtNLM"/>
    </source>
</evidence>
<keyword evidence="3" id="KW-0325">Glycoprotein</keyword>
<gene>
    <name evidence="4" type="ORF">MEDL_52521</name>
</gene>
<dbReference type="GO" id="GO:0045217">
    <property type="term" value="P:cell-cell junction maintenance"/>
    <property type="evidence" value="ECO:0007669"/>
    <property type="project" value="TreeGrafter"/>
</dbReference>
<reference evidence="4" key="1">
    <citation type="submission" date="2021-03" db="EMBL/GenBank/DDBJ databases">
        <authorList>
            <person name="Bekaert M."/>
        </authorList>
    </citation>
    <scope>NUCLEOTIDE SEQUENCE</scope>
</reference>
<dbReference type="PANTHER" id="PTHR47653">
    <property type="entry name" value="PROTEIN BARK BEETLE"/>
    <property type="match status" value="1"/>
</dbReference>
<dbReference type="OrthoDB" id="6140208at2759"/>
<dbReference type="PANTHER" id="PTHR47653:SF1">
    <property type="entry name" value="DELETED IN MALIGNANT BRAIN TUMORS 1 PROTEIN"/>
    <property type="match status" value="1"/>
</dbReference>
<dbReference type="InterPro" id="IPR053243">
    <property type="entry name" value="SJ_maturation_regulator"/>
</dbReference>
<dbReference type="AlphaFoldDB" id="A0A8S3U1P5"/>
<dbReference type="Proteomes" id="UP000683360">
    <property type="component" value="Unassembled WGS sequence"/>
</dbReference>
<organism evidence="4 5">
    <name type="scientific">Mytilus edulis</name>
    <name type="common">Blue mussel</name>
    <dbReference type="NCBI Taxonomy" id="6550"/>
    <lineage>
        <taxon>Eukaryota</taxon>
        <taxon>Metazoa</taxon>
        <taxon>Spiralia</taxon>
        <taxon>Lophotrochozoa</taxon>
        <taxon>Mollusca</taxon>
        <taxon>Bivalvia</taxon>
        <taxon>Autobranchia</taxon>
        <taxon>Pteriomorphia</taxon>
        <taxon>Mytilida</taxon>
        <taxon>Mytiloidea</taxon>
        <taxon>Mytilidae</taxon>
        <taxon>Mytilinae</taxon>
        <taxon>Mytilus</taxon>
    </lineage>
</organism>
<sequence>MLSTESISDAFKSVQQPDENVYIIGGIINGSLSMLYPEDSIIIVNRSILITENGDVQISKTSFNYSQDRGIRSYGLNLQNVTLKDVEICIEVLESCDVNIDSTTVWNTDHLLIADELIGDLNIYFRNCNITVSNEMLIVGFRKSNSIVIRDDNSIFCSKIGKIFEISELQTQDSITNISFDLFGSDLISYGTYSSYQININSCSGYLHSLIRNSTFDCTYAYSRNIYTQTQATNIEVAQNIFRMSQYAFYFDMTCNRSSKLNTDLERYVNISNNSFKGVSPGSDFYVHESSSYSYKHLFLVYDNVFTYSPSAMNRIGITLELYGVMVQHLFYIKGNYFTSVKNNSVYIYGNVGEVSILENTFHRGTDCIKIGLLNSDYNITISDNVFADNNASTAVLNLLQPNGNVPPILLSGNIFQNNLNTVLLFRSPNIFIFHNTFENPNATFNIKVNSAEQYLFEIVNASLNFWGTTDVKEIGQKIYDKNYDDTLMDVVFRPYLGSRNFSDIQNEESQFISSTGEVGGRVNGDVTLTADRSPYTVTANIEVGEFDTLIVEPDVIVLFNKDVGINVRGTLIVNGSSGMPVMMLETVHGESWRGINIYTAEGLFLYTYCKGKRVLYNALNNIDISYNHYG</sequence>
<dbReference type="GO" id="GO:0016020">
    <property type="term" value="C:membrane"/>
    <property type="evidence" value="ECO:0007669"/>
    <property type="project" value="TreeGrafter"/>
</dbReference>
<protein>
    <recommendedName>
        <fullName evidence="6">Right handed beta helix domain-containing protein</fullName>
    </recommendedName>
</protein>
<comment type="caution">
    <text evidence="4">The sequence shown here is derived from an EMBL/GenBank/DDBJ whole genome shotgun (WGS) entry which is preliminary data.</text>
</comment>
<evidence type="ECO:0000256" key="3">
    <source>
        <dbReference type="ARBA" id="ARBA00023180"/>
    </source>
</evidence>
<dbReference type="SUPFAM" id="SSF51126">
    <property type="entry name" value="Pectin lyase-like"/>
    <property type="match status" value="1"/>
</dbReference>
<evidence type="ECO:0000256" key="1">
    <source>
        <dbReference type="ARBA" id="ARBA00022729"/>
    </source>
</evidence>
<keyword evidence="2" id="KW-0677">Repeat</keyword>
<proteinExistence type="predicted"/>
<dbReference type="InterPro" id="IPR011050">
    <property type="entry name" value="Pectin_lyase_fold/virulence"/>
</dbReference>
<accession>A0A8S3U1P5</accession>
<name>A0A8S3U1P5_MYTED</name>
<evidence type="ECO:0000313" key="4">
    <source>
        <dbReference type="EMBL" id="CAG2240199.1"/>
    </source>
</evidence>
<keyword evidence="1" id="KW-0732">Signal</keyword>
<dbReference type="EMBL" id="CAJPWZ010002550">
    <property type="protein sequence ID" value="CAG2240199.1"/>
    <property type="molecule type" value="Genomic_DNA"/>
</dbReference>